<dbReference type="Gene3D" id="3.40.50.150">
    <property type="entry name" value="Vaccinia Virus protein VP39"/>
    <property type="match status" value="1"/>
</dbReference>
<dbReference type="Pfam" id="PF13649">
    <property type="entry name" value="Methyltransf_25"/>
    <property type="match status" value="1"/>
</dbReference>
<evidence type="ECO:0000313" key="2">
    <source>
        <dbReference type="EMBL" id="CAA6825003.1"/>
    </source>
</evidence>
<reference evidence="2" key="1">
    <citation type="submission" date="2020-01" db="EMBL/GenBank/DDBJ databases">
        <authorList>
            <person name="Meier V. D."/>
            <person name="Meier V D."/>
        </authorList>
    </citation>
    <scope>NUCLEOTIDE SEQUENCE</scope>
    <source>
        <strain evidence="2">HLG_WM_MAG_10</strain>
    </source>
</reference>
<keyword evidence="2" id="KW-0489">Methyltransferase</keyword>
<dbReference type="PANTHER" id="PTHR43667:SF2">
    <property type="entry name" value="FATTY ACID C-METHYL TRANSFERASE"/>
    <property type="match status" value="1"/>
</dbReference>
<dbReference type="GO" id="GO:0032259">
    <property type="term" value="P:methylation"/>
    <property type="evidence" value="ECO:0007669"/>
    <property type="project" value="UniProtKB-KW"/>
</dbReference>
<protein>
    <submittedName>
        <fullName evidence="2">Class I SAM-dependent methyltransferase</fullName>
    </submittedName>
</protein>
<dbReference type="InterPro" id="IPR050723">
    <property type="entry name" value="CFA/CMAS"/>
</dbReference>
<feature type="domain" description="Methyltransferase" evidence="1">
    <location>
        <begin position="52"/>
        <end position="151"/>
    </location>
</feature>
<accession>A0A6S6U8A0</accession>
<keyword evidence="2" id="KW-0808">Transferase</keyword>
<dbReference type="AlphaFoldDB" id="A0A6S6U8A0"/>
<organism evidence="2">
    <name type="scientific">uncultured Aureispira sp</name>
    <dbReference type="NCBI Taxonomy" id="1331704"/>
    <lineage>
        <taxon>Bacteria</taxon>
        <taxon>Pseudomonadati</taxon>
        <taxon>Bacteroidota</taxon>
        <taxon>Saprospiria</taxon>
        <taxon>Saprospirales</taxon>
        <taxon>Saprospiraceae</taxon>
        <taxon>Aureispira</taxon>
        <taxon>environmental samples</taxon>
    </lineage>
</organism>
<gene>
    <name evidence="2" type="ORF">HELGO_WM20093</name>
</gene>
<name>A0A6S6U8A0_9BACT</name>
<dbReference type="InterPro" id="IPR029063">
    <property type="entry name" value="SAM-dependent_MTases_sf"/>
</dbReference>
<dbReference type="PANTHER" id="PTHR43667">
    <property type="entry name" value="CYCLOPROPANE-FATTY-ACYL-PHOSPHOLIPID SYNTHASE"/>
    <property type="match status" value="1"/>
</dbReference>
<dbReference type="GO" id="GO:0008168">
    <property type="term" value="F:methyltransferase activity"/>
    <property type="evidence" value="ECO:0007669"/>
    <property type="project" value="UniProtKB-KW"/>
</dbReference>
<dbReference type="SUPFAM" id="SSF53335">
    <property type="entry name" value="S-adenosyl-L-methionine-dependent methyltransferases"/>
    <property type="match status" value="1"/>
</dbReference>
<dbReference type="CDD" id="cd02440">
    <property type="entry name" value="AdoMet_MTases"/>
    <property type="match status" value="1"/>
</dbReference>
<proteinExistence type="predicted"/>
<sequence length="273" mass="31209">MPKSDQTTQQPFNSIAEMYDADFTHSQTGVLQRERVHYYLQKNLSNRSNLAVLELNCGTGEDAVWLAKQGCSVLATDLSETMVLVAQEKVAKHKLEAKITCKALSIEQLDRLDASVKYDLVFSNFGGLNCVAPEDLTKISRSLQGLLKPNGRFIGVIMSRFCWWETLYFTLKGAFKKAWRRRTKEAIAAPLTATTTVDTWYYSPKEFSELLQTEFDAQAAHPIGFMLPPSYLDNWFKNKPFLMRILNRLEKISPSFCSKWSDHYMIVLKPKNN</sequence>
<evidence type="ECO:0000259" key="1">
    <source>
        <dbReference type="Pfam" id="PF13649"/>
    </source>
</evidence>
<dbReference type="InterPro" id="IPR041698">
    <property type="entry name" value="Methyltransf_25"/>
</dbReference>
<dbReference type="EMBL" id="CACVAQ010000356">
    <property type="protein sequence ID" value="CAA6825003.1"/>
    <property type="molecule type" value="Genomic_DNA"/>
</dbReference>